<comment type="cofactor">
    <cofactor evidence="1">
        <name>FAD</name>
        <dbReference type="ChEBI" id="CHEBI:57692"/>
    </cofactor>
</comment>
<reference evidence="7" key="1">
    <citation type="submission" date="2021-11" db="EMBL/GenBank/DDBJ databases">
        <title>Development of a sustainable strategy for remediation of hydrocarbon-contaminated territories based on the waste exchange concept.</title>
        <authorList>
            <person name="Elkin A."/>
        </authorList>
    </citation>
    <scope>NUCLEOTIDE SEQUENCE</scope>
    <source>
        <strain evidence="7">IEGM 757</strain>
    </source>
</reference>
<proteinExistence type="predicted"/>
<protein>
    <submittedName>
        <fullName evidence="7">FAD-dependent oxidoreductase</fullName>
    </submittedName>
</protein>
<dbReference type="Gene3D" id="3.30.390.30">
    <property type="match status" value="1"/>
</dbReference>
<name>A0AAW4XN69_RHORH</name>
<evidence type="ECO:0000256" key="2">
    <source>
        <dbReference type="ARBA" id="ARBA00022630"/>
    </source>
</evidence>
<dbReference type="PRINTS" id="PR00469">
    <property type="entry name" value="PNDRDTASEII"/>
</dbReference>
<feature type="domain" description="Reductase C-terminal" evidence="6">
    <location>
        <begin position="317"/>
        <end position="397"/>
    </location>
</feature>
<dbReference type="PANTHER" id="PTHR43557:SF2">
    <property type="entry name" value="RIESKE DOMAIN-CONTAINING PROTEIN-RELATED"/>
    <property type="match status" value="1"/>
</dbReference>
<dbReference type="InterPro" id="IPR050446">
    <property type="entry name" value="FAD-oxidoreductase/Apoptosis"/>
</dbReference>
<feature type="domain" description="FAD/NAD(P)-binding" evidence="5">
    <location>
        <begin position="16"/>
        <end position="282"/>
    </location>
</feature>
<evidence type="ECO:0000256" key="4">
    <source>
        <dbReference type="ARBA" id="ARBA00023002"/>
    </source>
</evidence>
<evidence type="ECO:0000259" key="5">
    <source>
        <dbReference type="Pfam" id="PF07992"/>
    </source>
</evidence>
<evidence type="ECO:0000256" key="3">
    <source>
        <dbReference type="ARBA" id="ARBA00022827"/>
    </source>
</evidence>
<dbReference type="SUPFAM" id="SSF51905">
    <property type="entry name" value="FAD/NAD(P)-binding domain"/>
    <property type="match status" value="1"/>
</dbReference>
<evidence type="ECO:0000313" key="8">
    <source>
        <dbReference type="Proteomes" id="UP001198630"/>
    </source>
</evidence>
<dbReference type="Gene3D" id="3.50.50.60">
    <property type="entry name" value="FAD/NAD(P)-binding domain"/>
    <property type="match status" value="2"/>
</dbReference>
<gene>
    <name evidence="7" type="ORF">LQ384_26385</name>
</gene>
<dbReference type="InterPro" id="IPR016156">
    <property type="entry name" value="FAD/NAD-linked_Rdtase_dimer_sf"/>
</dbReference>
<dbReference type="PANTHER" id="PTHR43557">
    <property type="entry name" value="APOPTOSIS-INDUCING FACTOR 1"/>
    <property type="match status" value="1"/>
</dbReference>
<dbReference type="InterPro" id="IPR036188">
    <property type="entry name" value="FAD/NAD-bd_sf"/>
</dbReference>
<evidence type="ECO:0000259" key="6">
    <source>
        <dbReference type="Pfam" id="PF14759"/>
    </source>
</evidence>
<keyword evidence="2" id="KW-0285">Flavoprotein</keyword>
<evidence type="ECO:0000313" key="7">
    <source>
        <dbReference type="EMBL" id="MCD2114635.1"/>
    </source>
</evidence>
<dbReference type="PRINTS" id="PR00368">
    <property type="entry name" value="FADPNR"/>
</dbReference>
<comment type="caution">
    <text evidence="7">The sequence shown here is derived from an EMBL/GenBank/DDBJ whole genome shotgun (WGS) entry which is preliminary data.</text>
</comment>
<evidence type="ECO:0000256" key="1">
    <source>
        <dbReference type="ARBA" id="ARBA00001974"/>
    </source>
</evidence>
<keyword evidence="3" id="KW-0274">FAD</keyword>
<dbReference type="SUPFAM" id="SSF55424">
    <property type="entry name" value="FAD/NAD-linked reductases, dimerisation (C-terminal) domain"/>
    <property type="match status" value="1"/>
</dbReference>
<dbReference type="RefSeq" id="WP_230792601.1">
    <property type="nucleotide sequence ID" value="NZ_JAJNCO010000025.1"/>
</dbReference>
<organism evidence="7 8">
    <name type="scientific">Rhodococcus rhodochrous</name>
    <dbReference type="NCBI Taxonomy" id="1829"/>
    <lineage>
        <taxon>Bacteria</taxon>
        <taxon>Bacillati</taxon>
        <taxon>Actinomycetota</taxon>
        <taxon>Actinomycetes</taxon>
        <taxon>Mycobacteriales</taxon>
        <taxon>Nocardiaceae</taxon>
        <taxon>Rhodococcus</taxon>
    </lineage>
</organism>
<dbReference type="InterPro" id="IPR023753">
    <property type="entry name" value="FAD/NAD-binding_dom"/>
</dbReference>
<keyword evidence="4" id="KW-0560">Oxidoreductase</keyword>
<dbReference type="InterPro" id="IPR028202">
    <property type="entry name" value="Reductase_C"/>
</dbReference>
<sequence length="398" mass="42171">MTTARGAADTPGTDHRVLIVGGGIGGGRTCAALRSEGFTGRITLVSAEEHDPYDRPPLSKTCLTDSADPGLGIDLDDLDVLVLRGVRATGLNRDIRTVVTTDGDLTYDTLVLATGSAPVRLPGDGQQLTLRTREDCEKLRAALHPGARIVVVGAGWIGAEVATAALGFGCSVICVEAGDGPHAGPFGTAVAQRLAAMWEGVDLRTRTGVAAIEAAGVRLTNGTVLPADAVVVGVGARADLDWLAHAGLEVDRQGVCVDSDRRTSDPTIYAVGDIASRWSDRLSQRVHTGHWDEATTGAAVVAGSIMQSREGDDTVPYFWSDQFGCKIQYVGQHRHDDRLVVREHPTTDRWGAVWIDASNRVTAHLSVGFPRAMIQARTAITDGREVDMEALTDLTARL</sequence>
<dbReference type="Pfam" id="PF07992">
    <property type="entry name" value="Pyr_redox_2"/>
    <property type="match status" value="1"/>
</dbReference>
<accession>A0AAW4XN69</accession>
<dbReference type="AlphaFoldDB" id="A0AAW4XN69"/>
<dbReference type="GO" id="GO:0016651">
    <property type="term" value="F:oxidoreductase activity, acting on NAD(P)H"/>
    <property type="evidence" value="ECO:0007669"/>
    <property type="project" value="TreeGrafter"/>
</dbReference>
<dbReference type="Pfam" id="PF14759">
    <property type="entry name" value="Reductase_C"/>
    <property type="match status" value="1"/>
</dbReference>
<dbReference type="GO" id="GO:0005737">
    <property type="term" value="C:cytoplasm"/>
    <property type="evidence" value="ECO:0007669"/>
    <property type="project" value="TreeGrafter"/>
</dbReference>
<dbReference type="EMBL" id="JAJNCO010000025">
    <property type="protein sequence ID" value="MCD2114635.1"/>
    <property type="molecule type" value="Genomic_DNA"/>
</dbReference>
<dbReference type="Proteomes" id="UP001198630">
    <property type="component" value="Unassembled WGS sequence"/>
</dbReference>